<gene>
    <name evidence="2" type="ORF">H9912_01165</name>
</gene>
<feature type="transmembrane region" description="Helical" evidence="1">
    <location>
        <begin position="78"/>
        <end position="101"/>
    </location>
</feature>
<name>A0A9D2QVP9_9FIRM</name>
<accession>A0A9D2QVP9</accession>
<evidence type="ECO:0000313" key="2">
    <source>
        <dbReference type="EMBL" id="HJD30529.1"/>
    </source>
</evidence>
<dbReference type="EMBL" id="DWUW01000033">
    <property type="protein sequence ID" value="HJD30529.1"/>
    <property type="molecule type" value="Genomic_DNA"/>
</dbReference>
<keyword evidence="1" id="KW-0472">Membrane</keyword>
<feature type="transmembrane region" description="Helical" evidence="1">
    <location>
        <begin position="49"/>
        <end position="71"/>
    </location>
</feature>
<keyword evidence="1" id="KW-1133">Transmembrane helix</keyword>
<organism evidence="2 3">
    <name type="scientific">Candidatus Eisenbergiella stercorigallinarum</name>
    <dbReference type="NCBI Taxonomy" id="2838557"/>
    <lineage>
        <taxon>Bacteria</taxon>
        <taxon>Bacillati</taxon>
        <taxon>Bacillota</taxon>
        <taxon>Clostridia</taxon>
        <taxon>Lachnospirales</taxon>
        <taxon>Lachnospiraceae</taxon>
        <taxon>Eisenbergiella</taxon>
    </lineage>
</organism>
<reference evidence="2" key="2">
    <citation type="submission" date="2021-04" db="EMBL/GenBank/DDBJ databases">
        <authorList>
            <person name="Gilroy R."/>
        </authorList>
    </citation>
    <scope>NUCLEOTIDE SEQUENCE</scope>
    <source>
        <strain evidence="2">ChiHjej8B7-25341</strain>
    </source>
</reference>
<proteinExistence type="predicted"/>
<dbReference type="AlphaFoldDB" id="A0A9D2QVP9"/>
<comment type="caution">
    <text evidence="2">The sequence shown here is derived from an EMBL/GenBank/DDBJ whole genome shotgun (WGS) entry which is preliminary data.</text>
</comment>
<protein>
    <submittedName>
        <fullName evidence="2">Uncharacterized protein</fullName>
    </submittedName>
</protein>
<keyword evidence="1" id="KW-0812">Transmembrane</keyword>
<dbReference type="Proteomes" id="UP000823851">
    <property type="component" value="Unassembled WGS sequence"/>
</dbReference>
<reference evidence="2" key="1">
    <citation type="journal article" date="2021" name="PeerJ">
        <title>Extensive microbial diversity within the chicken gut microbiome revealed by metagenomics and culture.</title>
        <authorList>
            <person name="Gilroy R."/>
            <person name="Ravi A."/>
            <person name="Getino M."/>
            <person name="Pursley I."/>
            <person name="Horton D.L."/>
            <person name="Alikhan N.F."/>
            <person name="Baker D."/>
            <person name="Gharbi K."/>
            <person name="Hall N."/>
            <person name="Watson M."/>
            <person name="Adriaenssens E.M."/>
            <person name="Foster-Nyarko E."/>
            <person name="Jarju S."/>
            <person name="Secka A."/>
            <person name="Antonio M."/>
            <person name="Oren A."/>
            <person name="Chaudhuri R.R."/>
            <person name="La Ragione R."/>
            <person name="Hildebrand F."/>
            <person name="Pallen M.J."/>
        </authorList>
    </citation>
    <scope>NUCLEOTIDE SEQUENCE</scope>
    <source>
        <strain evidence="2">ChiHjej8B7-25341</strain>
    </source>
</reference>
<evidence type="ECO:0000256" key="1">
    <source>
        <dbReference type="SAM" id="Phobius"/>
    </source>
</evidence>
<evidence type="ECO:0000313" key="3">
    <source>
        <dbReference type="Proteomes" id="UP000823851"/>
    </source>
</evidence>
<sequence length="134" mass="14394">MKRKKAAGLFCIVFTLVCLFLSGRANNGLGLFSDTHSTAGTIPEYVREGTSLSFLLLAVALAVSLICFCLYQYKKVPGAVAVVQLVIVLTVCVYSLFMSILCICCMNGYRTEGLTASGSPAAEKAAFYISLDNR</sequence>